<dbReference type="Gene3D" id="3.40.20.10">
    <property type="entry name" value="Severin"/>
    <property type="match status" value="1"/>
</dbReference>
<dbReference type="GO" id="GO:0003779">
    <property type="term" value="F:actin binding"/>
    <property type="evidence" value="ECO:0007669"/>
    <property type="project" value="UniProtKB-KW"/>
</dbReference>
<gene>
    <name evidence="7" type="ORF">N7460_003047</name>
</gene>
<dbReference type="CDD" id="cd11286">
    <property type="entry name" value="ADF_cofilin_like"/>
    <property type="match status" value="1"/>
</dbReference>
<dbReference type="GO" id="GO:0030042">
    <property type="term" value="P:actin filament depolymerization"/>
    <property type="evidence" value="ECO:0007669"/>
    <property type="project" value="InterPro"/>
</dbReference>
<dbReference type="Proteomes" id="UP001219568">
    <property type="component" value="Unassembled WGS sequence"/>
</dbReference>
<keyword evidence="8" id="KW-1185">Reference proteome</keyword>
<evidence type="ECO:0000256" key="1">
    <source>
        <dbReference type="ARBA" id="ARBA00004109"/>
    </source>
</evidence>
<accession>A0AAD6NDC7</accession>
<evidence type="ECO:0000256" key="5">
    <source>
        <dbReference type="ARBA" id="ARBA00032427"/>
    </source>
</evidence>
<dbReference type="InterPro" id="IPR002108">
    <property type="entry name" value="ADF-H"/>
</dbReference>
<reference evidence="7" key="1">
    <citation type="journal article" date="2023" name="IMA Fungus">
        <title>Comparative genomic study of the Penicillium genus elucidates a diverse pangenome and 15 lateral gene transfer events.</title>
        <authorList>
            <person name="Petersen C."/>
            <person name="Sorensen T."/>
            <person name="Nielsen M.R."/>
            <person name="Sondergaard T.E."/>
            <person name="Sorensen J.L."/>
            <person name="Fitzpatrick D.A."/>
            <person name="Frisvad J.C."/>
            <person name="Nielsen K.L."/>
        </authorList>
    </citation>
    <scope>NUCLEOTIDE SEQUENCE</scope>
    <source>
        <strain evidence="7">IBT 15450</strain>
    </source>
</reference>
<evidence type="ECO:0000256" key="2">
    <source>
        <dbReference type="ARBA" id="ARBA00006844"/>
    </source>
</evidence>
<dbReference type="AlphaFoldDB" id="A0AAD6NDC7"/>
<name>A0AAD6NDC7_PENCN</name>
<keyword evidence="4" id="KW-0009">Actin-binding</keyword>
<evidence type="ECO:0000313" key="7">
    <source>
        <dbReference type="EMBL" id="KAJ6052513.1"/>
    </source>
</evidence>
<dbReference type="SUPFAM" id="SSF55753">
    <property type="entry name" value="Actin depolymerizing proteins"/>
    <property type="match status" value="1"/>
</dbReference>
<dbReference type="InterPro" id="IPR029006">
    <property type="entry name" value="ADF-H/Gelsolin-like_dom_sf"/>
</dbReference>
<organism evidence="7 8">
    <name type="scientific">Penicillium canescens</name>
    <dbReference type="NCBI Taxonomy" id="5083"/>
    <lineage>
        <taxon>Eukaryota</taxon>
        <taxon>Fungi</taxon>
        <taxon>Dikarya</taxon>
        <taxon>Ascomycota</taxon>
        <taxon>Pezizomycotina</taxon>
        <taxon>Eurotiomycetes</taxon>
        <taxon>Eurotiomycetidae</taxon>
        <taxon>Eurotiales</taxon>
        <taxon>Aspergillaceae</taxon>
        <taxon>Penicillium</taxon>
    </lineage>
</organism>
<comment type="similarity">
    <text evidence="2">Belongs to the actin-binding proteins ADF family.</text>
</comment>
<dbReference type="InterPro" id="IPR017904">
    <property type="entry name" value="ADF/Cofilin"/>
</dbReference>
<evidence type="ECO:0000256" key="3">
    <source>
        <dbReference type="ARBA" id="ARBA00015630"/>
    </source>
</evidence>
<evidence type="ECO:0000259" key="6">
    <source>
        <dbReference type="PROSITE" id="PS51263"/>
    </source>
</evidence>
<dbReference type="Pfam" id="PF00241">
    <property type="entry name" value="Cofilin_ADF"/>
    <property type="match status" value="1"/>
</dbReference>
<dbReference type="GO" id="GO:0016363">
    <property type="term" value="C:nuclear matrix"/>
    <property type="evidence" value="ECO:0007669"/>
    <property type="project" value="UniProtKB-SubCell"/>
</dbReference>
<comment type="caution">
    <text evidence="7">The sequence shown here is derived from an EMBL/GenBank/DDBJ whole genome shotgun (WGS) entry which is preliminary data.</text>
</comment>
<protein>
    <recommendedName>
        <fullName evidence="3">Cofilin</fullName>
    </recommendedName>
    <alternativeName>
        <fullName evidence="5">Actin-depolymerizing factor 1</fullName>
    </alternativeName>
</protein>
<evidence type="ECO:0000313" key="8">
    <source>
        <dbReference type="Proteomes" id="UP001219568"/>
    </source>
</evidence>
<dbReference type="GO" id="GO:0015629">
    <property type="term" value="C:actin cytoskeleton"/>
    <property type="evidence" value="ECO:0007669"/>
    <property type="project" value="InterPro"/>
</dbReference>
<dbReference type="PANTHER" id="PTHR11913">
    <property type="entry name" value="COFILIN-RELATED"/>
    <property type="match status" value="1"/>
</dbReference>
<evidence type="ECO:0000256" key="4">
    <source>
        <dbReference type="ARBA" id="ARBA00023203"/>
    </source>
</evidence>
<dbReference type="PROSITE" id="PS51263">
    <property type="entry name" value="ADF_H"/>
    <property type="match status" value="1"/>
</dbReference>
<dbReference type="SMART" id="SM00102">
    <property type="entry name" value="ADF"/>
    <property type="match status" value="1"/>
</dbReference>
<dbReference type="EMBL" id="JAQJZL010000002">
    <property type="protein sequence ID" value="KAJ6052513.1"/>
    <property type="molecule type" value="Genomic_DNA"/>
</dbReference>
<reference evidence="7" key="2">
    <citation type="submission" date="2023-01" db="EMBL/GenBank/DDBJ databases">
        <authorList>
            <person name="Petersen C."/>
        </authorList>
    </citation>
    <scope>NUCLEOTIDE SEQUENCE</scope>
    <source>
        <strain evidence="7">IBT 15450</strain>
    </source>
</reference>
<sequence>MSQDKKTIIVEKTSESEDHDAFIADLPETECRFAVKDFLYESDPAEGARNKILFITWTPDNAPIRSKMVFAASKDALRRSLNGIQAEVQGTEHSEVSYETILEKVTKRKSTN</sequence>
<proteinExistence type="inferred from homology"/>
<comment type="subcellular location">
    <subcellularLocation>
        <location evidence="1">Nucleus matrix</location>
    </subcellularLocation>
</comment>
<feature type="domain" description="ADF-H" evidence="6">
    <location>
        <begin position="1"/>
        <end position="106"/>
    </location>
</feature>